<name>A0A9W6KZ32_9PSEU</name>
<dbReference type="RefSeq" id="WP_156067422.1">
    <property type="nucleotide sequence ID" value="NZ_BAAAUZ010000011.1"/>
</dbReference>
<dbReference type="InterPro" id="IPR011701">
    <property type="entry name" value="MFS"/>
</dbReference>
<feature type="domain" description="Major facilitator superfamily (MFS) profile" evidence="6">
    <location>
        <begin position="35"/>
        <end position="448"/>
    </location>
</feature>
<feature type="transmembrane region" description="Helical" evidence="5">
    <location>
        <begin position="359"/>
        <end position="382"/>
    </location>
</feature>
<dbReference type="InterPro" id="IPR036259">
    <property type="entry name" value="MFS_trans_sf"/>
</dbReference>
<comment type="caution">
    <text evidence="7">The sequence shown here is derived from an EMBL/GenBank/DDBJ whole genome shotgun (WGS) entry which is preliminary data.</text>
</comment>
<comment type="subcellular location">
    <subcellularLocation>
        <location evidence="1">Cell membrane</location>
        <topology evidence="1">Multi-pass membrane protein</topology>
    </subcellularLocation>
</comment>
<feature type="transmembrane region" description="Helical" evidence="5">
    <location>
        <begin position="159"/>
        <end position="182"/>
    </location>
</feature>
<dbReference type="PANTHER" id="PTHR23508:SF10">
    <property type="entry name" value="CARBOXYLIC ACID TRANSPORTER PROTEIN HOMOLOG"/>
    <property type="match status" value="1"/>
</dbReference>
<evidence type="ECO:0000259" key="6">
    <source>
        <dbReference type="PROSITE" id="PS50850"/>
    </source>
</evidence>
<gene>
    <name evidence="7" type="primary">yyaJ_3</name>
    <name evidence="7" type="ORF">GCM10017577_09050</name>
</gene>
<feature type="transmembrane region" description="Helical" evidence="5">
    <location>
        <begin position="403"/>
        <end position="420"/>
    </location>
</feature>
<accession>A0A9W6KZ32</accession>
<keyword evidence="3 5" id="KW-1133">Transmembrane helix</keyword>
<feature type="transmembrane region" description="Helical" evidence="5">
    <location>
        <begin position="335"/>
        <end position="353"/>
    </location>
</feature>
<reference evidence="7" key="2">
    <citation type="submission" date="2023-01" db="EMBL/GenBank/DDBJ databases">
        <authorList>
            <person name="Sun Q."/>
            <person name="Evtushenko L."/>
        </authorList>
    </citation>
    <scope>NUCLEOTIDE SEQUENCE</scope>
    <source>
        <strain evidence="7">VKM Ac-1069</strain>
    </source>
</reference>
<evidence type="ECO:0000256" key="4">
    <source>
        <dbReference type="ARBA" id="ARBA00023136"/>
    </source>
</evidence>
<dbReference type="GO" id="GO:0046943">
    <property type="term" value="F:carboxylic acid transmembrane transporter activity"/>
    <property type="evidence" value="ECO:0007669"/>
    <property type="project" value="TreeGrafter"/>
</dbReference>
<feature type="transmembrane region" description="Helical" evidence="5">
    <location>
        <begin position="126"/>
        <end position="147"/>
    </location>
</feature>
<dbReference type="Proteomes" id="UP001143463">
    <property type="component" value="Unassembled WGS sequence"/>
</dbReference>
<keyword evidence="4 5" id="KW-0472">Membrane</keyword>
<feature type="transmembrane region" description="Helical" evidence="5">
    <location>
        <begin position="67"/>
        <end position="89"/>
    </location>
</feature>
<feature type="transmembrane region" description="Helical" evidence="5">
    <location>
        <begin position="426"/>
        <end position="445"/>
    </location>
</feature>
<evidence type="ECO:0000256" key="3">
    <source>
        <dbReference type="ARBA" id="ARBA00022989"/>
    </source>
</evidence>
<dbReference type="PANTHER" id="PTHR23508">
    <property type="entry name" value="CARBOXYLIC ACID TRANSPORTER PROTEIN HOMOLOG"/>
    <property type="match status" value="1"/>
</dbReference>
<organism evidence="7 8">
    <name type="scientific">Pseudonocardia halophobica</name>
    <dbReference type="NCBI Taxonomy" id="29401"/>
    <lineage>
        <taxon>Bacteria</taxon>
        <taxon>Bacillati</taxon>
        <taxon>Actinomycetota</taxon>
        <taxon>Actinomycetes</taxon>
        <taxon>Pseudonocardiales</taxon>
        <taxon>Pseudonocardiaceae</taxon>
        <taxon>Pseudonocardia</taxon>
    </lineage>
</organism>
<evidence type="ECO:0000256" key="2">
    <source>
        <dbReference type="ARBA" id="ARBA00022692"/>
    </source>
</evidence>
<keyword evidence="8" id="KW-1185">Reference proteome</keyword>
<dbReference type="GO" id="GO:0005886">
    <property type="term" value="C:plasma membrane"/>
    <property type="evidence" value="ECO:0007669"/>
    <property type="project" value="UniProtKB-SubCell"/>
</dbReference>
<keyword evidence="2 5" id="KW-0812">Transmembrane</keyword>
<dbReference type="CDD" id="cd17316">
    <property type="entry name" value="MFS_SV2_like"/>
    <property type="match status" value="1"/>
</dbReference>
<evidence type="ECO:0000256" key="5">
    <source>
        <dbReference type="SAM" id="Phobius"/>
    </source>
</evidence>
<dbReference type="EMBL" id="BSFQ01000003">
    <property type="protein sequence ID" value="GLL09765.1"/>
    <property type="molecule type" value="Genomic_DNA"/>
</dbReference>
<protein>
    <submittedName>
        <fullName evidence="7">Metabolite transport protein YyaJ</fullName>
    </submittedName>
</protein>
<dbReference type="InterPro" id="IPR020846">
    <property type="entry name" value="MFS_dom"/>
</dbReference>
<dbReference type="Gene3D" id="1.20.1250.20">
    <property type="entry name" value="MFS general substrate transporter like domains"/>
    <property type="match status" value="1"/>
</dbReference>
<feature type="transmembrane region" description="Helical" evidence="5">
    <location>
        <begin position="306"/>
        <end position="328"/>
    </location>
</feature>
<evidence type="ECO:0000256" key="1">
    <source>
        <dbReference type="ARBA" id="ARBA00004651"/>
    </source>
</evidence>
<feature type="transmembrane region" description="Helical" evidence="5">
    <location>
        <begin position="34"/>
        <end position="55"/>
    </location>
</feature>
<dbReference type="PROSITE" id="PS00216">
    <property type="entry name" value="SUGAR_TRANSPORT_1"/>
    <property type="match status" value="1"/>
</dbReference>
<dbReference type="PROSITE" id="PS50850">
    <property type="entry name" value="MFS"/>
    <property type="match status" value="1"/>
</dbReference>
<feature type="transmembrane region" description="Helical" evidence="5">
    <location>
        <begin position="101"/>
        <end position="120"/>
    </location>
</feature>
<sequence>MSEENLDARKELAVEDLLPGRLDRLPILTREQRNWVAILGAFYVFDTVDLSLAAYTSAAWRLHWGTTVGQIGLITSATFVGMIVGGMVGGRLSDRYGRRPLILGGVVVMSAASLATAFAQNFETVALLRIVTGIGLQAMAGNVLVYASETLPAAFRGRYSAIIVALGFLAVPVAAVLSTVIVPLSDDSWRWMYAIGALGAVVALTVGRRLPESVRWLVANGRIEEADRIVTRLEAECVRRTGGALQAPIPSTAVRPMSLREVLTRRFLGRLLIAAAGAIGVILIQYGFSSWIPVLLVERGYTQTQALTYSTALAVAGAIGAFSTYLYIDRWQRKYVIAVIALLTACSVLVFGFTGSMPLFFAIGLLGMACVNAVMSVMYAYLPELFPTGVRGVGVGSAHGAGRIAGIVGSLIVPAIYAGYGFSAVYVYVAVISVLLAGVIGVFGARTTKEGID</sequence>
<feature type="transmembrane region" description="Helical" evidence="5">
    <location>
        <begin position="267"/>
        <end position="286"/>
    </location>
</feature>
<evidence type="ECO:0000313" key="7">
    <source>
        <dbReference type="EMBL" id="GLL09765.1"/>
    </source>
</evidence>
<dbReference type="Pfam" id="PF07690">
    <property type="entry name" value="MFS_1"/>
    <property type="match status" value="1"/>
</dbReference>
<evidence type="ECO:0000313" key="8">
    <source>
        <dbReference type="Proteomes" id="UP001143463"/>
    </source>
</evidence>
<proteinExistence type="predicted"/>
<reference evidence="7" key="1">
    <citation type="journal article" date="2014" name="Int. J. Syst. Evol. Microbiol.">
        <title>Complete genome sequence of Corynebacterium casei LMG S-19264T (=DSM 44701T), isolated from a smear-ripened cheese.</title>
        <authorList>
            <consortium name="US DOE Joint Genome Institute (JGI-PGF)"/>
            <person name="Walter F."/>
            <person name="Albersmeier A."/>
            <person name="Kalinowski J."/>
            <person name="Ruckert C."/>
        </authorList>
    </citation>
    <scope>NUCLEOTIDE SEQUENCE</scope>
    <source>
        <strain evidence="7">VKM Ac-1069</strain>
    </source>
</reference>
<dbReference type="AlphaFoldDB" id="A0A9W6KZ32"/>
<dbReference type="SUPFAM" id="SSF103473">
    <property type="entry name" value="MFS general substrate transporter"/>
    <property type="match status" value="1"/>
</dbReference>
<dbReference type="InterPro" id="IPR005829">
    <property type="entry name" value="Sugar_transporter_CS"/>
</dbReference>
<feature type="transmembrane region" description="Helical" evidence="5">
    <location>
        <begin position="188"/>
        <end position="207"/>
    </location>
</feature>